<organism evidence="5 6">
    <name type="scientific">Syncephalis pseudoplumigaleata</name>
    <dbReference type="NCBI Taxonomy" id="1712513"/>
    <lineage>
        <taxon>Eukaryota</taxon>
        <taxon>Fungi</taxon>
        <taxon>Fungi incertae sedis</taxon>
        <taxon>Zoopagomycota</taxon>
        <taxon>Zoopagomycotina</taxon>
        <taxon>Zoopagomycetes</taxon>
        <taxon>Zoopagales</taxon>
        <taxon>Piptocephalidaceae</taxon>
        <taxon>Syncephalis</taxon>
    </lineage>
</organism>
<dbReference type="PANTHER" id="PTHR47775:SF1">
    <property type="entry name" value="BUD SITE SELECTION PROTEIN 14"/>
    <property type="match status" value="1"/>
</dbReference>
<dbReference type="GO" id="GO:0015630">
    <property type="term" value="C:microtubule cytoskeleton"/>
    <property type="evidence" value="ECO:0007669"/>
    <property type="project" value="TreeGrafter"/>
</dbReference>
<feature type="compositionally biased region" description="Acidic residues" evidence="3">
    <location>
        <begin position="301"/>
        <end position="322"/>
    </location>
</feature>
<dbReference type="InterPro" id="IPR001452">
    <property type="entry name" value="SH3_domain"/>
</dbReference>
<dbReference type="AlphaFoldDB" id="A0A4P9YWT6"/>
<dbReference type="InterPro" id="IPR036028">
    <property type="entry name" value="SH3-like_dom_sf"/>
</dbReference>
<dbReference type="PANTHER" id="PTHR47775">
    <property type="entry name" value="BUD SITE SELECTION PROTEIN 14"/>
    <property type="match status" value="1"/>
</dbReference>
<feature type="region of interest" description="Disordered" evidence="3">
    <location>
        <begin position="59"/>
        <end position="82"/>
    </location>
</feature>
<dbReference type="InterPro" id="IPR053039">
    <property type="entry name" value="Polarity_Bud-Selection_Reg"/>
</dbReference>
<keyword evidence="1 2" id="KW-0728">SH3 domain</keyword>
<dbReference type="PROSITE" id="PS50002">
    <property type="entry name" value="SH3"/>
    <property type="match status" value="1"/>
</dbReference>
<accession>A0A4P9YWT6</accession>
<dbReference type="GO" id="GO:0051286">
    <property type="term" value="C:cell tip"/>
    <property type="evidence" value="ECO:0007669"/>
    <property type="project" value="TreeGrafter"/>
</dbReference>
<feature type="compositionally biased region" description="Basic and acidic residues" evidence="3">
    <location>
        <begin position="327"/>
        <end position="343"/>
    </location>
</feature>
<evidence type="ECO:0000313" key="5">
    <source>
        <dbReference type="EMBL" id="RKP23962.1"/>
    </source>
</evidence>
<feature type="non-terminal residue" evidence="5">
    <location>
        <position position="343"/>
    </location>
</feature>
<protein>
    <recommendedName>
        <fullName evidence="4">SH3 domain-containing protein</fullName>
    </recommendedName>
</protein>
<dbReference type="EMBL" id="KZ990544">
    <property type="protein sequence ID" value="RKP23962.1"/>
    <property type="molecule type" value="Genomic_DNA"/>
</dbReference>
<dbReference type="GO" id="GO:0030950">
    <property type="term" value="P:establishment or maintenance of actin cytoskeleton polarity"/>
    <property type="evidence" value="ECO:0007669"/>
    <property type="project" value="TreeGrafter"/>
</dbReference>
<evidence type="ECO:0000256" key="3">
    <source>
        <dbReference type="SAM" id="MobiDB-lite"/>
    </source>
</evidence>
<proteinExistence type="predicted"/>
<evidence type="ECO:0000313" key="6">
    <source>
        <dbReference type="Proteomes" id="UP000278143"/>
    </source>
</evidence>
<gene>
    <name evidence="5" type="ORF">SYNPS1DRAFT_23942</name>
</gene>
<dbReference type="SUPFAM" id="SSF50044">
    <property type="entry name" value="SH3-domain"/>
    <property type="match status" value="1"/>
</dbReference>
<reference evidence="6" key="1">
    <citation type="journal article" date="2018" name="Nat. Microbiol.">
        <title>Leveraging single-cell genomics to expand the fungal tree of life.</title>
        <authorList>
            <person name="Ahrendt S.R."/>
            <person name="Quandt C.A."/>
            <person name="Ciobanu D."/>
            <person name="Clum A."/>
            <person name="Salamov A."/>
            <person name="Andreopoulos B."/>
            <person name="Cheng J.F."/>
            <person name="Woyke T."/>
            <person name="Pelin A."/>
            <person name="Henrissat B."/>
            <person name="Reynolds N.K."/>
            <person name="Benny G.L."/>
            <person name="Smith M.E."/>
            <person name="James T.Y."/>
            <person name="Grigoriev I.V."/>
        </authorList>
    </citation>
    <scope>NUCLEOTIDE SEQUENCE [LARGE SCALE GENOMIC DNA]</scope>
    <source>
        <strain evidence="6">Benny S71-1</strain>
    </source>
</reference>
<dbReference type="GO" id="GO:0008104">
    <property type="term" value="P:intracellular protein localization"/>
    <property type="evidence" value="ECO:0007669"/>
    <property type="project" value="TreeGrafter"/>
</dbReference>
<dbReference type="Gene3D" id="2.30.30.40">
    <property type="entry name" value="SH3 Domains"/>
    <property type="match status" value="1"/>
</dbReference>
<dbReference type="OrthoDB" id="196165at2759"/>
<sequence length="343" mass="38732">MTRRPNLTIDTAAAAASRKRPAKDNARTVRQQQIQRDQHIQQSVSQVTIQPARVSMQTLDTQSPSHTAYASGSIEDDGLSTPTMEQGYYEMEEDAGVHHAYYVDDAGEHGSHAYSEHADYAGSYPSEDDDDDEEEEEGELYDEEGELAGEFDDSGEESGLSTPKTPDEDISFEHVYALYRFDATQEGQLTVRRDTRLQLLDDSNTYWWLVRTENDGAVGYIPAENIETPYERLSRLNRSRNVKLLLPKDEDLHPSAKGGGRRGRPPRGLSVKFNAQLAQVTEFIKDPETDEELELYSSDQMEADEEADDNEDVSLNGEEDEATAPSEGERSLKRRDWSRRSKR</sequence>
<keyword evidence="6" id="KW-1185">Reference proteome</keyword>
<feature type="region of interest" description="Disordered" evidence="3">
    <location>
        <begin position="285"/>
        <end position="343"/>
    </location>
</feature>
<feature type="region of interest" description="Disordered" evidence="3">
    <location>
        <begin position="247"/>
        <end position="269"/>
    </location>
</feature>
<evidence type="ECO:0000256" key="2">
    <source>
        <dbReference type="PROSITE-ProRule" id="PRU00192"/>
    </source>
</evidence>
<feature type="region of interest" description="Disordered" evidence="3">
    <location>
        <begin position="1"/>
        <end position="44"/>
    </location>
</feature>
<feature type="compositionally biased region" description="Polar residues" evidence="3">
    <location>
        <begin position="59"/>
        <end position="70"/>
    </location>
</feature>
<dbReference type="Proteomes" id="UP000278143">
    <property type="component" value="Unassembled WGS sequence"/>
</dbReference>
<evidence type="ECO:0000256" key="1">
    <source>
        <dbReference type="ARBA" id="ARBA00022443"/>
    </source>
</evidence>
<dbReference type="Pfam" id="PF00018">
    <property type="entry name" value="SH3_1"/>
    <property type="match status" value="1"/>
</dbReference>
<feature type="region of interest" description="Disordered" evidence="3">
    <location>
        <begin position="118"/>
        <end position="141"/>
    </location>
</feature>
<dbReference type="SMART" id="SM00326">
    <property type="entry name" value="SH3"/>
    <property type="match status" value="1"/>
</dbReference>
<evidence type="ECO:0000259" key="4">
    <source>
        <dbReference type="PROSITE" id="PS50002"/>
    </source>
</evidence>
<feature type="region of interest" description="Disordered" evidence="3">
    <location>
        <begin position="148"/>
        <end position="167"/>
    </location>
</feature>
<name>A0A4P9YWT6_9FUNG</name>
<feature type="compositionally biased region" description="Acidic residues" evidence="3">
    <location>
        <begin position="126"/>
        <end position="141"/>
    </location>
</feature>
<feature type="domain" description="SH3" evidence="4">
    <location>
        <begin position="170"/>
        <end position="231"/>
    </location>
</feature>